<dbReference type="EMBL" id="CP020773">
    <property type="protein sequence ID" value="ARJ50200.1"/>
    <property type="molecule type" value="Genomic_DNA"/>
</dbReference>
<dbReference type="InterPro" id="IPR036388">
    <property type="entry name" value="WH-like_DNA-bd_sf"/>
</dbReference>
<feature type="domain" description="Methylated-DNA-[protein]-cysteine S-methyltransferase DNA binding" evidence="9">
    <location>
        <begin position="86"/>
        <end position="165"/>
    </location>
</feature>
<accession>A0AAC9RSX1</accession>
<gene>
    <name evidence="11" type="ORF">B5P37_02105</name>
</gene>
<dbReference type="PANTHER" id="PTHR10815:SF5">
    <property type="entry name" value="METHYLATED-DNA--PROTEIN-CYSTEINE METHYLTRANSFERASE"/>
    <property type="match status" value="1"/>
</dbReference>
<name>A0AAC9RSX1_9STAP</name>
<evidence type="ECO:0000256" key="4">
    <source>
        <dbReference type="ARBA" id="ARBA00022603"/>
    </source>
</evidence>
<dbReference type="CDD" id="cd06445">
    <property type="entry name" value="ATase"/>
    <property type="match status" value="1"/>
</dbReference>
<dbReference type="InterPro" id="IPR036217">
    <property type="entry name" value="MethylDNA_cys_MeTrfase_DNAb"/>
</dbReference>
<dbReference type="SUPFAM" id="SSF46767">
    <property type="entry name" value="Methylated DNA-protein cysteine methyltransferase, C-terminal domain"/>
    <property type="match status" value="1"/>
</dbReference>
<evidence type="ECO:0000256" key="2">
    <source>
        <dbReference type="ARBA" id="ARBA00008711"/>
    </source>
</evidence>
<evidence type="ECO:0000256" key="3">
    <source>
        <dbReference type="ARBA" id="ARBA00011918"/>
    </source>
</evidence>
<evidence type="ECO:0000256" key="6">
    <source>
        <dbReference type="ARBA" id="ARBA00022763"/>
    </source>
</evidence>
<keyword evidence="6" id="KW-0227">DNA damage</keyword>
<sequence>MTYYYQYIKSPLGTLIAVVNETSLIGLSFTDAQGNAMTERSFQQRAHLVQISTHPVIDQIAGELEAYFHGHAFDFKTPISYVVGTPFQQQVWQALRLLPYGYLAHYSQVAQMIERPKSVRAVATAIGQNPLSIIVPCHRVIRKDGQLGGFNSGLHRKKHLLKLEEGL</sequence>
<dbReference type="Pfam" id="PF01035">
    <property type="entry name" value="DNA_binding_1"/>
    <property type="match status" value="1"/>
</dbReference>
<evidence type="ECO:0000256" key="8">
    <source>
        <dbReference type="ARBA" id="ARBA00049348"/>
    </source>
</evidence>
<dbReference type="KEGG" id="slz:B5P37_02105"/>
<dbReference type="InterPro" id="IPR014048">
    <property type="entry name" value="MethylDNA_cys_MeTrfase_DNA-bd"/>
</dbReference>
<dbReference type="RefSeq" id="WP_085236631.1">
    <property type="nucleotide sequence ID" value="NZ_CP020773.1"/>
</dbReference>
<comment type="catalytic activity">
    <reaction evidence="1">
        <text>a 4-O-methyl-thymidine in DNA + L-cysteinyl-[protein] = a thymidine in DNA + S-methyl-L-cysteinyl-[protein]</text>
        <dbReference type="Rhea" id="RHEA:53428"/>
        <dbReference type="Rhea" id="RHEA-COMP:10131"/>
        <dbReference type="Rhea" id="RHEA-COMP:10132"/>
        <dbReference type="Rhea" id="RHEA-COMP:13555"/>
        <dbReference type="Rhea" id="RHEA-COMP:13556"/>
        <dbReference type="ChEBI" id="CHEBI:29950"/>
        <dbReference type="ChEBI" id="CHEBI:82612"/>
        <dbReference type="ChEBI" id="CHEBI:137386"/>
        <dbReference type="ChEBI" id="CHEBI:137387"/>
        <dbReference type="EC" id="2.1.1.63"/>
    </reaction>
</comment>
<dbReference type="AlphaFoldDB" id="A0AAC9RSX1"/>
<dbReference type="PANTHER" id="PTHR10815">
    <property type="entry name" value="METHYLATED-DNA--PROTEIN-CYSTEINE METHYLTRANSFERASE"/>
    <property type="match status" value="1"/>
</dbReference>
<proteinExistence type="inferred from homology"/>
<evidence type="ECO:0000313" key="12">
    <source>
        <dbReference type="Proteomes" id="UP000242864"/>
    </source>
</evidence>
<dbReference type="Gene3D" id="1.10.10.10">
    <property type="entry name" value="Winged helix-like DNA-binding domain superfamily/Winged helix DNA-binding domain"/>
    <property type="match status" value="1"/>
</dbReference>
<evidence type="ECO:0000256" key="1">
    <source>
        <dbReference type="ARBA" id="ARBA00001286"/>
    </source>
</evidence>
<dbReference type="InterPro" id="IPR036631">
    <property type="entry name" value="MGMT_N_sf"/>
</dbReference>
<dbReference type="GO" id="GO:0032259">
    <property type="term" value="P:methylation"/>
    <property type="evidence" value="ECO:0007669"/>
    <property type="project" value="UniProtKB-KW"/>
</dbReference>
<comment type="catalytic activity">
    <reaction evidence="8">
        <text>a 6-O-methyl-2'-deoxyguanosine in DNA + L-cysteinyl-[protein] = S-methyl-L-cysteinyl-[protein] + a 2'-deoxyguanosine in DNA</text>
        <dbReference type="Rhea" id="RHEA:24000"/>
        <dbReference type="Rhea" id="RHEA-COMP:10131"/>
        <dbReference type="Rhea" id="RHEA-COMP:10132"/>
        <dbReference type="Rhea" id="RHEA-COMP:11367"/>
        <dbReference type="Rhea" id="RHEA-COMP:11368"/>
        <dbReference type="ChEBI" id="CHEBI:29950"/>
        <dbReference type="ChEBI" id="CHEBI:82612"/>
        <dbReference type="ChEBI" id="CHEBI:85445"/>
        <dbReference type="ChEBI" id="CHEBI:85448"/>
        <dbReference type="EC" id="2.1.1.63"/>
    </reaction>
</comment>
<keyword evidence="12" id="KW-1185">Reference proteome</keyword>
<dbReference type="FunFam" id="1.10.10.10:FF:000214">
    <property type="entry name" value="Methylated-DNA--protein-cysteine methyltransferase"/>
    <property type="match status" value="1"/>
</dbReference>
<dbReference type="PROSITE" id="PS00374">
    <property type="entry name" value="MGMT"/>
    <property type="match status" value="1"/>
</dbReference>
<dbReference type="NCBIfam" id="TIGR00589">
    <property type="entry name" value="ogt"/>
    <property type="match status" value="1"/>
</dbReference>
<dbReference type="Gene3D" id="3.30.160.70">
    <property type="entry name" value="Methylated DNA-protein cysteine methyltransferase domain"/>
    <property type="match status" value="1"/>
</dbReference>
<dbReference type="SUPFAM" id="SSF53155">
    <property type="entry name" value="Methylated DNA-protein cysteine methyltransferase domain"/>
    <property type="match status" value="1"/>
</dbReference>
<keyword evidence="4 11" id="KW-0489">Methyltransferase</keyword>
<dbReference type="GO" id="GO:0006281">
    <property type="term" value="P:DNA repair"/>
    <property type="evidence" value="ECO:0007669"/>
    <property type="project" value="UniProtKB-KW"/>
</dbReference>
<dbReference type="EC" id="2.1.1.63" evidence="3"/>
<protein>
    <recommendedName>
        <fullName evidence="3">methylated-DNA--[protein]-cysteine S-methyltransferase</fullName>
        <ecNumber evidence="3">2.1.1.63</ecNumber>
    </recommendedName>
</protein>
<dbReference type="InterPro" id="IPR008332">
    <property type="entry name" value="MethylG_MeTrfase_N"/>
</dbReference>
<dbReference type="InterPro" id="IPR001497">
    <property type="entry name" value="MethylDNA_cys_MeTrfase_AS"/>
</dbReference>
<reference evidence="11 12" key="1">
    <citation type="submission" date="2017-04" db="EMBL/GenBank/DDBJ databases">
        <authorList>
            <person name="Veseli I.A."/>
            <person name="Tang C."/>
            <person name="Pombert J.-F."/>
        </authorList>
    </citation>
    <scope>NUCLEOTIDE SEQUENCE [LARGE SCALE GENOMIC DNA]</scope>
    <source>
        <strain evidence="11 12">ATCC 700373</strain>
    </source>
</reference>
<evidence type="ECO:0000256" key="5">
    <source>
        <dbReference type="ARBA" id="ARBA00022679"/>
    </source>
</evidence>
<dbReference type="GO" id="GO:0003908">
    <property type="term" value="F:methylated-DNA-[protein]-cysteine S-methyltransferase activity"/>
    <property type="evidence" value="ECO:0007669"/>
    <property type="project" value="UniProtKB-EC"/>
</dbReference>
<comment type="similarity">
    <text evidence="2">Belongs to the MGMT family.</text>
</comment>
<dbReference type="Proteomes" id="UP000242864">
    <property type="component" value="Chromosome"/>
</dbReference>
<organism evidence="11 12">
    <name type="scientific">Staphylococcus lutrae</name>
    <dbReference type="NCBI Taxonomy" id="155085"/>
    <lineage>
        <taxon>Bacteria</taxon>
        <taxon>Bacillati</taxon>
        <taxon>Bacillota</taxon>
        <taxon>Bacilli</taxon>
        <taxon>Bacillales</taxon>
        <taxon>Staphylococcaceae</taxon>
        <taxon>Staphylococcus</taxon>
    </lineage>
</organism>
<keyword evidence="7" id="KW-0234">DNA repair</keyword>
<evidence type="ECO:0000259" key="10">
    <source>
        <dbReference type="Pfam" id="PF02870"/>
    </source>
</evidence>
<feature type="domain" description="Methylguanine DNA methyltransferase ribonuclease-like" evidence="10">
    <location>
        <begin position="4"/>
        <end position="80"/>
    </location>
</feature>
<evidence type="ECO:0000256" key="7">
    <source>
        <dbReference type="ARBA" id="ARBA00023204"/>
    </source>
</evidence>
<keyword evidence="5" id="KW-0808">Transferase</keyword>
<evidence type="ECO:0000259" key="9">
    <source>
        <dbReference type="Pfam" id="PF01035"/>
    </source>
</evidence>
<dbReference type="Pfam" id="PF02870">
    <property type="entry name" value="Methyltransf_1N"/>
    <property type="match status" value="1"/>
</dbReference>
<evidence type="ECO:0000313" key="11">
    <source>
        <dbReference type="EMBL" id="ARJ50200.1"/>
    </source>
</evidence>